<keyword evidence="3" id="KW-1185">Reference proteome</keyword>
<dbReference type="RefSeq" id="WP_394838570.1">
    <property type="nucleotide sequence ID" value="NZ_CP089929.1"/>
</dbReference>
<proteinExistence type="predicted"/>
<evidence type="ECO:0000313" key="3">
    <source>
        <dbReference type="Proteomes" id="UP001374803"/>
    </source>
</evidence>
<gene>
    <name evidence="2" type="ORF">LVJ94_16865</name>
</gene>
<accession>A0ABZ2LGI5</accession>
<feature type="signal peptide" evidence="1">
    <location>
        <begin position="1"/>
        <end position="24"/>
    </location>
</feature>
<sequence length="382" mass="42749">MALSIGTFFALFLFPCAFGAEAHAAPTGTASTTLTQGEPGPSAWPTPIEIPAWTKTLRIGGGTILYWYQPIDLGPKIVELYASLLLNADFGQFKIHIEPRFRDTKHRAFFTSNIWLQEAYVSADLGPATFKVGKVYSRLGLFWDKSFYGNIQLYDGMKTAPEYGVSLESNEPRADRDISFHYVLQYFISDGTTNNSLVARDTISLPGGRRMNNFIGRAGPFFQLGHGMTLEAALSAQFFQADLPDGTHDVVRGAFDATLKNDLFELRAEYQHQEGQSVWEFPYRAIPATPTTPFVPGRFSKSNDYVLVGGDINIWRFTLRYNGSAGFYNDLKVREVIHAPALAFHPHDNVLILTEYVIWPRYAPEGSSLVDRSFNLSVQSHF</sequence>
<name>A0ABZ2LGI5_9BACT</name>
<evidence type="ECO:0000313" key="2">
    <source>
        <dbReference type="EMBL" id="WXB08896.1"/>
    </source>
</evidence>
<organism evidence="2 3">
    <name type="scientific">Pendulispora rubella</name>
    <dbReference type="NCBI Taxonomy" id="2741070"/>
    <lineage>
        <taxon>Bacteria</taxon>
        <taxon>Pseudomonadati</taxon>
        <taxon>Myxococcota</taxon>
        <taxon>Myxococcia</taxon>
        <taxon>Myxococcales</taxon>
        <taxon>Sorangiineae</taxon>
        <taxon>Pendulisporaceae</taxon>
        <taxon>Pendulispora</taxon>
    </lineage>
</organism>
<protein>
    <recommendedName>
        <fullName evidence="4">Porin</fullName>
    </recommendedName>
</protein>
<feature type="chain" id="PRO_5046921425" description="Porin" evidence="1">
    <location>
        <begin position="25"/>
        <end position="382"/>
    </location>
</feature>
<keyword evidence="1" id="KW-0732">Signal</keyword>
<evidence type="ECO:0000256" key="1">
    <source>
        <dbReference type="SAM" id="SignalP"/>
    </source>
</evidence>
<evidence type="ECO:0008006" key="4">
    <source>
        <dbReference type="Google" id="ProtNLM"/>
    </source>
</evidence>
<dbReference type="EMBL" id="CP089983">
    <property type="protein sequence ID" value="WXB08896.1"/>
    <property type="molecule type" value="Genomic_DNA"/>
</dbReference>
<reference evidence="2" key="1">
    <citation type="submission" date="2021-12" db="EMBL/GenBank/DDBJ databases">
        <title>Discovery of the Pendulisporaceae a myxobacterial family with distinct sporulation behavior and unique specialized metabolism.</title>
        <authorList>
            <person name="Garcia R."/>
            <person name="Popoff A."/>
            <person name="Bader C.D."/>
            <person name="Loehr J."/>
            <person name="Walesch S."/>
            <person name="Walt C."/>
            <person name="Boldt J."/>
            <person name="Bunk B."/>
            <person name="Haeckl F.J.F.P.J."/>
            <person name="Gunesch A.P."/>
            <person name="Birkelbach J."/>
            <person name="Nuebel U."/>
            <person name="Pietschmann T."/>
            <person name="Bach T."/>
            <person name="Mueller R."/>
        </authorList>
    </citation>
    <scope>NUCLEOTIDE SEQUENCE</scope>
    <source>
        <strain evidence="2">MSr11367</strain>
    </source>
</reference>
<dbReference type="Proteomes" id="UP001374803">
    <property type="component" value="Chromosome"/>
</dbReference>